<sequence>MELSWFSMGIAGLEAAILIGLLAVLLSRKEHYRYVRGGLIQGFLVVIFLRLWLPWTFWDGREFFSPACQSLVGWIWLAGMMVQGVRYAIVSIQQRAWLRHLRTLYPLQRIAGCPYPVRMGERIEEPGVMGWEKTIYLPDLHWEPMELRCVLLHESAHLDHRDLWWLRFGNGLRIVYWWCPWMGRLGAHLEFFLETRVDQKVASSLAPDEYLIYAQVLLGMEKKLRKSSARGKAQQMSSYLWGLRMEQRLKRVLTAGSLALVLTLAFGFQGLESPAFDAYWVARADGTMWLIENGKVKERKPAERFFEQESDLPIVWERERGG</sequence>
<protein>
    <submittedName>
        <fullName evidence="1">Uncharacterized protein</fullName>
    </submittedName>
</protein>
<comment type="caution">
    <text evidence="1">The sequence shown here is derived from an EMBL/GenBank/DDBJ whole genome shotgun (WGS) entry which is preliminary data.</text>
</comment>
<reference evidence="1" key="1">
    <citation type="submission" date="2019-04" db="EMBL/GenBank/DDBJ databases">
        <title>Microbes associate with the intestines of laboratory mice.</title>
        <authorList>
            <person name="Navarre W."/>
            <person name="Wong E."/>
            <person name="Huang K."/>
            <person name="Tropini C."/>
            <person name="Ng K."/>
            <person name="Yu B."/>
        </authorList>
    </citation>
    <scope>NUCLEOTIDE SEQUENCE</scope>
    <source>
        <strain evidence="1">NM09_H32</strain>
    </source>
</reference>
<gene>
    <name evidence="1" type="ORF">E5336_00135</name>
</gene>
<evidence type="ECO:0000313" key="1">
    <source>
        <dbReference type="EMBL" id="TGY67225.1"/>
    </source>
</evidence>
<evidence type="ECO:0000313" key="2">
    <source>
        <dbReference type="Proteomes" id="UP000308836"/>
    </source>
</evidence>
<name>A0AC61RAC7_9FIRM</name>
<proteinExistence type="predicted"/>
<keyword evidence="2" id="KW-1185">Reference proteome</keyword>
<dbReference type="Proteomes" id="UP000308836">
    <property type="component" value="Unassembled WGS sequence"/>
</dbReference>
<accession>A0AC61RAC7</accession>
<organism evidence="1 2">
    <name type="scientific">Dubosiella muris</name>
    <dbReference type="NCBI Taxonomy" id="3038133"/>
    <lineage>
        <taxon>Bacteria</taxon>
        <taxon>Bacillati</taxon>
        <taxon>Bacillota</taxon>
        <taxon>Erysipelotrichia</taxon>
        <taxon>Erysipelotrichales</taxon>
        <taxon>Erysipelotrichaceae</taxon>
        <taxon>Dubosiella</taxon>
    </lineage>
</organism>
<dbReference type="EMBL" id="SRYG01000001">
    <property type="protein sequence ID" value="TGY67225.1"/>
    <property type="molecule type" value="Genomic_DNA"/>
</dbReference>